<dbReference type="InterPro" id="IPR032675">
    <property type="entry name" value="LRR_dom_sf"/>
</dbReference>
<evidence type="ECO:0000256" key="1">
    <source>
        <dbReference type="SAM" id="SignalP"/>
    </source>
</evidence>
<comment type="caution">
    <text evidence="2">The sequence shown here is derived from an EMBL/GenBank/DDBJ whole genome shotgun (WGS) entry which is preliminary data.</text>
</comment>
<dbReference type="EMBL" id="JABFTP020000021">
    <property type="protein sequence ID" value="KAL3269187.1"/>
    <property type="molecule type" value="Genomic_DNA"/>
</dbReference>
<reference evidence="2 3" key="1">
    <citation type="journal article" date="2021" name="BMC Biol.">
        <title>Horizontally acquired antibacterial genes associated with adaptive radiation of ladybird beetles.</title>
        <authorList>
            <person name="Li H.S."/>
            <person name="Tang X.F."/>
            <person name="Huang Y.H."/>
            <person name="Xu Z.Y."/>
            <person name="Chen M.L."/>
            <person name="Du X.Y."/>
            <person name="Qiu B.Y."/>
            <person name="Chen P.T."/>
            <person name="Zhang W."/>
            <person name="Slipinski A."/>
            <person name="Escalona H.E."/>
            <person name="Waterhouse R.M."/>
            <person name="Zwick A."/>
            <person name="Pang H."/>
        </authorList>
    </citation>
    <scope>NUCLEOTIDE SEQUENCE [LARGE SCALE GENOMIC DNA]</scope>
    <source>
        <strain evidence="2">SYSU2018</strain>
    </source>
</reference>
<dbReference type="Gene3D" id="3.80.10.10">
    <property type="entry name" value="Ribonuclease Inhibitor"/>
    <property type="match status" value="1"/>
</dbReference>
<dbReference type="AlphaFoldDB" id="A0ABD2MSH7"/>
<evidence type="ECO:0000313" key="2">
    <source>
        <dbReference type="EMBL" id="KAL3269187.1"/>
    </source>
</evidence>
<feature type="signal peptide" evidence="1">
    <location>
        <begin position="1"/>
        <end position="19"/>
    </location>
</feature>
<protein>
    <submittedName>
        <fullName evidence="2">Uncharacterized protein</fullName>
    </submittedName>
</protein>
<accession>A0ABD2MSH7</accession>
<name>A0ABD2MSH7_9CUCU</name>
<feature type="chain" id="PRO_5044762143" evidence="1">
    <location>
        <begin position="20"/>
        <end position="131"/>
    </location>
</feature>
<organism evidence="2 3">
    <name type="scientific">Cryptolaemus montrouzieri</name>
    <dbReference type="NCBI Taxonomy" id="559131"/>
    <lineage>
        <taxon>Eukaryota</taxon>
        <taxon>Metazoa</taxon>
        <taxon>Ecdysozoa</taxon>
        <taxon>Arthropoda</taxon>
        <taxon>Hexapoda</taxon>
        <taxon>Insecta</taxon>
        <taxon>Pterygota</taxon>
        <taxon>Neoptera</taxon>
        <taxon>Endopterygota</taxon>
        <taxon>Coleoptera</taxon>
        <taxon>Polyphaga</taxon>
        <taxon>Cucujiformia</taxon>
        <taxon>Coccinelloidea</taxon>
        <taxon>Coccinellidae</taxon>
        <taxon>Scymninae</taxon>
        <taxon>Scymnini</taxon>
        <taxon>Cryptolaemus</taxon>
    </lineage>
</organism>
<keyword evidence="3" id="KW-1185">Reference proteome</keyword>
<sequence>MARWILLIILMVTLIKVQATESAKECKTTKTKIGNGDHLICSNVTSYFFRKFDISLNKTYMITCENCTLTTIDENTFPFRNNHVNILYLVKSGIRILKKLAFARFPSLKILVLRNNTIDNLDTKTFGSIKN</sequence>
<keyword evidence="1" id="KW-0732">Signal</keyword>
<dbReference type="SUPFAM" id="SSF52058">
    <property type="entry name" value="L domain-like"/>
    <property type="match status" value="1"/>
</dbReference>
<gene>
    <name evidence="2" type="ORF">HHI36_008270</name>
</gene>
<dbReference type="Proteomes" id="UP001516400">
    <property type="component" value="Unassembled WGS sequence"/>
</dbReference>
<proteinExistence type="predicted"/>
<evidence type="ECO:0000313" key="3">
    <source>
        <dbReference type="Proteomes" id="UP001516400"/>
    </source>
</evidence>